<comment type="similarity">
    <text evidence="1">Belongs to the short-chain dehydrogenases/reductases (SDR) family.</text>
</comment>
<gene>
    <name evidence="3" type="ORF">PENSOL_c137G07845</name>
</gene>
<dbReference type="SUPFAM" id="SSF51735">
    <property type="entry name" value="NAD(P)-binding Rossmann-fold domains"/>
    <property type="match status" value="1"/>
</dbReference>
<dbReference type="PRINTS" id="PR00080">
    <property type="entry name" value="SDRFAMILY"/>
</dbReference>
<dbReference type="Proteomes" id="UP000191612">
    <property type="component" value="Unassembled WGS sequence"/>
</dbReference>
<dbReference type="Gene3D" id="3.40.50.720">
    <property type="entry name" value="NAD(P)-binding Rossmann-like Domain"/>
    <property type="match status" value="1"/>
</dbReference>
<keyword evidence="4" id="KW-1185">Reference proteome</keyword>
<dbReference type="GO" id="GO:0016616">
    <property type="term" value="F:oxidoreductase activity, acting on the CH-OH group of donors, NAD or NADP as acceptor"/>
    <property type="evidence" value="ECO:0007669"/>
    <property type="project" value="TreeGrafter"/>
</dbReference>
<evidence type="ECO:0000256" key="1">
    <source>
        <dbReference type="ARBA" id="ARBA00006484"/>
    </source>
</evidence>
<evidence type="ECO:0000256" key="2">
    <source>
        <dbReference type="ARBA" id="ARBA00022857"/>
    </source>
</evidence>
<dbReference type="InterPro" id="IPR002347">
    <property type="entry name" value="SDR_fam"/>
</dbReference>
<dbReference type="EMBL" id="MDYO01000136">
    <property type="protein sequence ID" value="OQD83908.1"/>
    <property type="molecule type" value="Genomic_DNA"/>
</dbReference>
<accession>A0A1V6Q3R4</accession>
<dbReference type="STRING" id="60172.A0A1V6Q3R4"/>
<name>A0A1V6Q3R4_9EURO</name>
<dbReference type="PRINTS" id="PR00081">
    <property type="entry name" value="GDHRDH"/>
</dbReference>
<dbReference type="FunFam" id="3.40.50.720:FF:000084">
    <property type="entry name" value="Short-chain dehydrogenase reductase"/>
    <property type="match status" value="1"/>
</dbReference>
<dbReference type="InterPro" id="IPR036291">
    <property type="entry name" value="NAD(P)-bd_dom_sf"/>
</dbReference>
<keyword evidence="2" id="KW-0521">NADP</keyword>
<dbReference type="Pfam" id="PF13561">
    <property type="entry name" value="adh_short_C2"/>
    <property type="match status" value="1"/>
</dbReference>
<organism evidence="3 4">
    <name type="scientific">Penicillium solitum</name>
    <dbReference type="NCBI Taxonomy" id="60172"/>
    <lineage>
        <taxon>Eukaryota</taxon>
        <taxon>Fungi</taxon>
        <taxon>Dikarya</taxon>
        <taxon>Ascomycota</taxon>
        <taxon>Pezizomycotina</taxon>
        <taxon>Eurotiomycetes</taxon>
        <taxon>Eurotiomycetidae</taxon>
        <taxon>Eurotiales</taxon>
        <taxon>Aspergillaceae</taxon>
        <taxon>Penicillium</taxon>
    </lineage>
</organism>
<evidence type="ECO:0000313" key="4">
    <source>
        <dbReference type="Proteomes" id="UP000191612"/>
    </source>
</evidence>
<sequence>MTDVMPRLLPGVGLVIGSASGIGRSVSFAFARVGVAGLFLADINMKALEETANDIRRELPDLKVVTHQVDVGNEESCIDCVRTAAKTFGRIDYVLNNVGIGGNQIPTVEQDSAELNKVLNLNFVGLWICQREQVKQMLTQEKLQIPSGRGDRGVITNTASILGLVGGPVGASPYAASKHAILGMTKTEAVAYSKDGIRINSICPGYVSTAILGNNDPKSRAEIESKMTSLIPMGRLGEADEIADSIVFLSSHMASYITGTALVVDGGYTSV</sequence>
<proteinExistence type="inferred from homology"/>
<dbReference type="CDD" id="cd05233">
    <property type="entry name" value="SDR_c"/>
    <property type="match status" value="1"/>
</dbReference>
<protein>
    <submittedName>
        <fullName evidence="3">Uncharacterized protein</fullName>
    </submittedName>
</protein>
<reference evidence="4" key="1">
    <citation type="journal article" date="2017" name="Nat. Microbiol.">
        <title>Global analysis of biosynthetic gene clusters reveals vast potential of secondary metabolite production in Penicillium species.</title>
        <authorList>
            <person name="Nielsen J.C."/>
            <person name="Grijseels S."/>
            <person name="Prigent S."/>
            <person name="Ji B."/>
            <person name="Dainat J."/>
            <person name="Nielsen K.F."/>
            <person name="Frisvad J.C."/>
            <person name="Workman M."/>
            <person name="Nielsen J."/>
        </authorList>
    </citation>
    <scope>NUCLEOTIDE SEQUENCE [LARGE SCALE GENOMIC DNA]</scope>
    <source>
        <strain evidence="4">IBT 29525</strain>
    </source>
</reference>
<comment type="caution">
    <text evidence="3">The sequence shown here is derived from an EMBL/GenBank/DDBJ whole genome shotgun (WGS) entry which is preliminary data.</text>
</comment>
<dbReference type="PANTHER" id="PTHR42760">
    <property type="entry name" value="SHORT-CHAIN DEHYDROGENASES/REDUCTASES FAMILY MEMBER"/>
    <property type="match status" value="1"/>
</dbReference>
<dbReference type="AlphaFoldDB" id="A0A1V6Q3R4"/>
<evidence type="ECO:0000313" key="3">
    <source>
        <dbReference type="EMBL" id="OQD83908.1"/>
    </source>
</evidence>